<keyword evidence="1" id="KW-0472">Membrane</keyword>
<evidence type="ECO:0000313" key="8">
    <source>
        <dbReference type="Proteomes" id="UP000283341"/>
    </source>
</evidence>
<reference evidence="5" key="4">
    <citation type="submission" date="2023-08" db="EMBL/GenBank/DDBJ databases">
        <title>Reintroducing virulent viruses to syntetic microbiomes.</title>
        <authorList>
            <person name="Wilde J."/>
            <person name="Boyes R."/>
            <person name="Robinson A.V."/>
            <person name="Daisley B.A."/>
            <person name="Allen-Vercoe E."/>
        </authorList>
    </citation>
    <scope>NUCLEOTIDE SEQUENCE</scope>
    <source>
        <strain evidence="5">225I_12FAA</strain>
    </source>
</reference>
<dbReference type="RefSeq" id="WP_007214468.1">
    <property type="nucleotide sequence ID" value="NZ_CABMLT010000028.1"/>
</dbReference>
<feature type="transmembrane region" description="Helical" evidence="1">
    <location>
        <begin position="135"/>
        <end position="154"/>
    </location>
</feature>
<reference evidence="2 7" key="1">
    <citation type="journal article" date="2015" name="Science">
        <title>Genetic determinants of in vivo fitness and diet responsiveness in multiple human gut Bacteroides.</title>
        <authorList>
            <person name="Wu M."/>
            <person name="McNulty N.P."/>
            <person name="Rodionov D.A."/>
            <person name="Khoroshkin M.S."/>
            <person name="Griffin N.W."/>
            <person name="Cheng J."/>
            <person name="Latreille P."/>
            <person name="Kerstetter R.A."/>
            <person name="Terrapon N."/>
            <person name="Henrissat B."/>
            <person name="Osterman A.L."/>
            <person name="Gordon J.I."/>
        </authorList>
    </citation>
    <scope>NUCLEOTIDE SEQUENCE [LARGE SCALE GENOMIC DNA]</scope>
    <source>
        <strain evidence="2 7">WH2</strain>
    </source>
</reference>
<reference evidence="6 8" key="2">
    <citation type="submission" date="2018-08" db="EMBL/GenBank/DDBJ databases">
        <title>A genome reference for cultivated species of the human gut microbiota.</title>
        <authorList>
            <person name="Zou Y."/>
            <person name="Xue W."/>
            <person name="Luo G."/>
        </authorList>
    </citation>
    <scope>NUCLEOTIDE SEQUENCE [LARGE SCALE GENOMIC DNA]</scope>
    <source>
        <strain evidence="6 8">AF22-3AC</strain>
    </source>
</reference>
<dbReference type="GeneID" id="66307532"/>
<dbReference type="EMBL" id="VVYV01000031">
    <property type="protein sequence ID" value="KAA5415709.1"/>
    <property type="molecule type" value="Genomic_DNA"/>
</dbReference>
<dbReference type="Proteomes" id="UP000061809">
    <property type="component" value="Chromosome"/>
</dbReference>
<evidence type="ECO:0000313" key="3">
    <source>
        <dbReference type="EMBL" id="KAA5402980.1"/>
    </source>
</evidence>
<dbReference type="eggNOG" id="ENOG5033ABX">
    <property type="taxonomic scope" value="Bacteria"/>
</dbReference>
<dbReference type="EMBL" id="VVYW01000031">
    <property type="protein sequence ID" value="KAA5402980.1"/>
    <property type="molecule type" value="Genomic_DNA"/>
</dbReference>
<evidence type="ECO:0000313" key="5">
    <source>
        <dbReference type="EMBL" id="MDT4510762.1"/>
    </source>
</evidence>
<dbReference type="Proteomes" id="UP000283341">
    <property type="component" value="Unassembled WGS sequence"/>
</dbReference>
<protein>
    <submittedName>
        <fullName evidence="2">Uncharacterized protein</fullName>
    </submittedName>
</protein>
<evidence type="ECO:0000313" key="6">
    <source>
        <dbReference type="EMBL" id="RGS36737.1"/>
    </source>
</evidence>
<evidence type="ECO:0000313" key="9">
    <source>
        <dbReference type="Proteomes" id="UP000325055"/>
    </source>
</evidence>
<dbReference type="EMBL" id="QRVJ01000008">
    <property type="protein sequence ID" value="RGS36737.1"/>
    <property type="molecule type" value="Genomic_DNA"/>
</dbReference>
<name>A0A0P0GEA8_9BACE</name>
<proteinExistence type="predicted"/>
<dbReference type="EMBL" id="CP012801">
    <property type="protein sequence ID" value="ALJ58296.1"/>
    <property type="molecule type" value="Genomic_DNA"/>
</dbReference>
<gene>
    <name evidence="2" type="ORF">BcellWH2_01034</name>
    <name evidence="6" type="ORF">DWX97_11295</name>
    <name evidence="4" type="ORF">F2Y81_17665</name>
    <name evidence="3" type="ORF">F2Y86_24820</name>
    <name evidence="5" type="ORF">RO785_07175</name>
</gene>
<evidence type="ECO:0000313" key="10">
    <source>
        <dbReference type="Proteomes" id="UP000448877"/>
    </source>
</evidence>
<sequence>MELDELKKSWNALDEQLKKEPIADEKQIAGMIAEYKANARKSIGRLTGWQRFSIGIGVVGLALLLVIWLLPSIFQINEEWQPKINTLVIFVGISILLGIWWDHKNYRWIRNTKIDEMPVAIVSKRMASFRRWTRYEIIAISVWVIVFNVLNYWVMGYYKASFGVQATLIAFFVLCDIAIIYLLYKKVAYKFLNDIKKNIEELEDICTE</sequence>
<dbReference type="Proteomes" id="UP000448877">
    <property type="component" value="Unassembled WGS sequence"/>
</dbReference>
<keyword evidence="1" id="KW-0812">Transmembrane</keyword>
<organism evidence="2 7">
    <name type="scientific">Bacteroides cellulosilyticus</name>
    <dbReference type="NCBI Taxonomy" id="246787"/>
    <lineage>
        <taxon>Bacteria</taxon>
        <taxon>Pseudomonadati</taxon>
        <taxon>Bacteroidota</taxon>
        <taxon>Bacteroidia</taxon>
        <taxon>Bacteroidales</taxon>
        <taxon>Bacteroidaceae</taxon>
        <taxon>Bacteroides</taxon>
    </lineage>
</organism>
<feature type="transmembrane region" description="Helical" evidence="1">
    <location>
        <begin position="160"/>
        <end position="184"/>
    </location>
</feature>
<dbReference type="Proteomes" id="UP001266995">
    <property type="component" value="Unassembled WGS sequence"/>
</dbReference>
<keyword evidence="1" id="KW-1133">Transmembrane helix</keyword>
<dbReference type="STRING" id="246787.BcellWH2_01034"/>
<feature type="transmembrane region" description="Helical" evidence="1">
    <location>
        <begin position="80"/>
        <end position="101"/>
    </location>
</feature>
<dbReference type="KEGG" id="bcel:BcellWH2_01034"/>
<feature type="transmembrane region" description="Helical" evidence="1">
    <location>
        <begin position="52"/>
        <end position="74"/>
    </location>
</feature>
<dbReference type="PATRIC" id="fig|246787.4.peg.1065"/>
<evidence type="ECO:0000313" key="7">
    <source>
        <dbReference type="Proteomes" id="UP000061809"/>
    </source>
</evidence>
<accession>A0A0P0GEA8</accession>
<evidence type="ECO:0000313" key="4">
    <source>
        <dbReference type="EMBL" id="KAA5415709.1"/>
    </source>
</evidence>
<dbReference type="Proteomes" id="UP000325055">
    <property type="component" value="Unassembled WGS sequence"/>
</dbReference>
<reference evidence="9 10" key="3">
    <citation type="journal article" date="2019" name="Nat. Med.">
        <title>A library of human gut bacterial isolates paired with longitudinal multiomics data enables mechanistic microbiome research.</title>
        <authorList>
            <person name="Poyet M."/>
            <person name="Groussin M."/>
            <person name="Gibbons S.M."/>
            <person name="Avila-Pacheco J."/>
            <person name="Jiang X."/>
            <person name="Kearney S.M."/>
            <person name="Perrotta A.R."/>
            <person name="Berdy B."/>
            <person name="Zhao S."/>
            <person name="Lieberman T.D."/>
            <person name="Swanson P.K."/>
            <person name="Smith M."/>
            <person name="Roesemann S."/>
            <person name="Alexander J.E."/>
            <person name="Rich S.A."/>
            <person name="Livny J."/>
            <person name="Vlamakis H."/>
            <person name="Clish C."/>
            <person name="Bullock K."/>
            <person name="Deik A."/>
            <person name="Scott J."/>
            <person name="Pierce K.A."/>
            <person name="Xavier R.J."/>
            <person name="Alm E.J."/>
        </authorList>
    </citation>
    <scope>NUCLEOTIDE SEQUENCE [LARGE SCALE GENOMIC DNA]</scope>
    <source>
        <strain evidence="4 10">BIOML-A6</strain>
        <strain evidence="3 9">BIOML-A7</strain>
    </source>
</reference>
<evidence type="ECO:0000313" key="2">
    <source>
        <dbReference type="EMBL" id="ALJ58296.1"/>
    </source>
</evidence>
<evidence type="ECO:0000256" key="1">
    <source>
        <dbReference type="SAM" id="Phobius"/>
    </source>
</evidence>
<dbReference type="AlphaFoldDB" id="A0A0P0GEA8"/>
<dbReference type="EMBL" id="JAVSNH010000001">
    <property type="protein sequence ID" value="MDT4510762.1"/>
    <property type="molecule type" value="Genomic_DNA"/>
</dbReference>